<protein>
    <recommendedName>
        <fullName evidence="5">alpha-1,2-Mannosidase</fullName>
        <ecNumber evidence="5">3.2.1.-</ecNumber>
    </recommendedName>
</protein>
<dbReference type="GO" id="GO:0016020">
    <property type="term" value="C:membrane"/>
    <property type="evidence" value="ECO:0007669"/>
    <property type="project" value="InterPro"/>
</dbReference>
<keyword evidence="5" id="KW-0378">Hydrolase</keyword>
<dbReference type="GO" id="GO:0005975">
    <property type="term" value="P:carbohydrate metabolic process"/>
    <property type="evidence" value="ECO:0007669"/>
    <property type="project" value="InterPro"/>
</dbReference>
<dbReference type="EC" id="3.2.1.-" evidence="5"/>
<dbReference type="Pfam" id="PF01532">
    <property type="entry name" value="Glyco_hydro_47"/>
    <property type="match status" value="1"/>
</dbReference>
<dbReference type="Gene3D" id="1.50.10.10">
    <property type="match status" value="1"/>
</dbReference>
<evidence type="ECO:0000256" key="2">
    <source>
        <dbReference type="ARBA" id="ARBA00007658"/>
    </source>
</evidence>
<name>A0A6B2LU27_9EUKA</name>
<keyword evidence="5" id="KW-0326">Glycosidase</keyword>
<dbReference type="InterPro" id="IPR012341">
    <property type="entry name" value="6hp_glycosidase-like_sf"/>
</dbReference>
<evidence type="ECO:0000256" key="3">
    <source>
        <dbReference type="ARBA" id="ARBA00022824"/>
    </source>
</evidence>
<dbReference type="InterPro" id="IPR001382">
    <property type="entry name" value="Glyco_hydro_47"/>
</dbReference>
<accession>A0A6B2LU27</accession>
<dbReference type="GO" id="GO:0044322">
    <property type="term" value="C:endoplasmic reticulum quality control compartment"/>
    <property type="evidence" value="ECO:0007669"/>
    <property type="project" value="GOC"/>
</dbReference>
<reference evidence="6" key="1">
    <citation type="journal article" date="2020" name="J. Eukaryot. Microbiol.">
        <title>De novo Sequencing, Assembly and Annotation of the Transcriptome for the Free-Living Testate Amoeba Arcella intermedia.</title>
        <authorList>
            <person name="Ribeiro G.M."/>
            <person name="Porfirio-Sousa A.L."/>
            <person name="Maurer-Alcala X.X."/>
            <person name="Katz L.A."/>
            <person name="Lahr D.J.G."/>
        </authorList>
    </citation>
    <scope>NUCLEOTIDE SEQUENCE</scope>
</reference>
<comment type="similarity">
    <text evidence="2 5">Belongs to the glycosyl hydrolase 47 family.</text>
</comment>
<dbReference type="PRINTS" id="PR00747">
    <property type="entry name" value="GLYHDRLASE47"/>
</dbReference>
<dbReference type="SUPFAM" id="SSF48225">
    <property type="entry name" value="Seven-hairpin glycosidases"/>
    <property type="match status" value="1"/>
</dbReference>
<evidence type="ECO:0000256" key="5">
    <source>
        <dbReference type="RuleBase" id="RU361193"/>
    </source>
</evidence>
<dbReference type="GO" id="GO:0005509">
    <property type="term" value="F:calcium ion binding"/>
    <property type="evidence" value="ECO:0007669"/>
    <property type="project" value="InterPro"/>
</dbReference>
<evidence type="ECO:0000313" key="6">
    <source>
        <dbReference type="EMBL" id="NDV40799.1"/>
    </source>
</evidence>
<keyword evidence="4" id="KW-0325">Glycoprotein</keyword>
<dbReference type="PANTHER" id="PTHR45679:SF6">
    <property type="entry name" value="ER DEGRADATION-ENHANCING ALPHA-MANNOSIDASE-LIKE PROTEIN 2"/>
    <property type="match status" value="1"/>
</dbReference>
<dbReference type="GO" id="GO:0004571">
    <property type="term" value="F:mannosyl-oligosaccharide 1,2-alpha-mannosidase activity"/>
    <property type="evidence" value="ECO:0007669"/>
    <property type="project" value="InterPro"/>
</dbReference>
<organism evidence="6">
    <name type="scientific">Arcella intermedia</name>
    <dbReference type="NCBI Taxonomy" id="1963864"/>
    <lineage>
        <taxon>Eukaryota</taxon>
        <taxon>Amoebozoa</taxon>
        <taxon>Tubulinea</taxon>
        <taxon>Elardia</taxon>
        <taxon>Arcellinida</taxon>
        <taxon>Sphaerothecina</taxon>
        <taxon>Arcellidae</taxon>
        <taxon>Arcella</taxon>
    </lineage>
</organism>
<proteinExistence type="inferred from homology"/>
<dbReference type="InterPro" id="IPR036026">
    <property type="entry name" value="Seven-hairpin_glycosidases"/>
</dbReference>
<evidence type="ECO:0000256" key="4">
    <source>
        <dbReference type="ARBA" id="ARBA00023180"/>
    </source>
</evidence>
<evidence type="ECO:0000256" key="1">
    <source>
        <dbReference type="ARBA" id="ARBA00004240"/>
    </source>
</evidence>
<comment type="subcellular location">
    <subcellularLocation>
        <location evidence="1">Endoplasmic reticulum</location>
    </subcellularLocation>
</comment>
<dbReference type="GO" id="GO:1904380">
    <property type="term" value="P:endoplasmic reticulum mannose trimming"/>
    <property type="evidence" value="ECO:0007669"/>
    <property type="project" value="InterPro"/>
</dbReference>
<dbReference type="AlphaFoldDB" id="A0A6B2LU27"/>
<dbReference type="InterPro" id="IPR044674">
    <property type="entry name" value="EDEM1/2/3"/>
</dbReference>
<dbReference type="PANTHER" id="PTHR45679">
    <property type="entry name" value="ER DEGRADATION-ENHANCING ALPHA-MANNOSIDASE-LIKE PROTEIN 2"/>
    <property type="match status" value="1"/>
</dbReference>
<sequence>MVALFALAFISSTQTPHLISFGELSQYKQETKDMFLHAYRSYMKNAFPADELKPISCSARYREGRGTLDDSLGEYSLTLIDSLSSLVVSLE</sequence>
<dbReference type="EMBL" id="GIBP01011830">
    <property type="protein sequence ID" value="NDV40799.1"/>
    <property type="molecule type" value="Transcribed_RNA"/>
</dbReference>
<keyword evidence="3" id="KW-0256">Endoplasmic reticulum</keyword>